<dbReference type="Pfam" id="PF04828">
    <property type="entry name" value="GFA"/>
    <property type="match status" value="1"/>
</dbReference>
<comment type="caution">
    <text evidence="6">The sequence shown here is derived from an EMBL/GenBank/DDBJ whole genome shotgun (WGS) entry which is preliminary data.</text>
</comment>
<dbReference type="EMBL" id="JACYFU010000001">
    <property type="protein sequence ID" value="MBD8064316.1"/>
    <property type="molecule type" value="Genomic_DNA"/>
</dbReference>
<keyword evidence="7" id="KW-1185">Reference proteome</keyword>
<dbReference type="PROSITE" id="PS51891">
    <property type="entry name" value="CENP_V_GFA"/>
    <property type="match status" value="1"/>
</dbReference>
<reference evidence="6" key="1">
    <citation type="submission" date="2020-09" db="EMBL/GenBank/DDBJ databases">
        <title>Genome seq and assembly of Devosia sp.</title>
        <authorList>
            <person name="Chhetri G."/>
        </authorList>
    </citation>
    <scope>NUCLEOTIDE SEQUENCE</scope>
    <source>
        <strain evidence="6">PTR5</strain>
    </source>
</reference>
<keyword evidence="4" id="KW-0456">Lyase</keyword>
<keyword evidence="3" id="KW-0862">Zinc</keyword>
<dbReference type="Proteomes" id="UP000654108">
    <property type="component" value="Unassembled WGS sequence"/>
</dbReference>
<dbReference type="SUPFAM" id="SSF51316">
    <property type="entry name" value="Mss4-like"/>
    <property type="match status" value="1"/>
</dbReference>
<evidence type="ECO:0000313" key="6">
    <source>
        <dbReference type="EMBL" id="MBD8064316.1"/>
    </source>
</evidence>
<name>A0A927FQS9_9HYPH</name>
<dbReference type="GO" id="GO:0046872">
    <property type="term" value="F:metal ion binding"/>
    <property type="evidence" value="ECO:0007669"/>
    <property type="project" value="UniProtKB-KW"/>
</dbReference>
<comment type="similarity">
    <text evidence="1">Belongs to the Gfa family.</text>
</comment>
<gene>
    <name evidence="6" type="ORF">IC608_02340</name>
</gene>
<evidence type="ECO:0000256" key="3">
    <source>
        <dbReference type="ARBA" id="ARBA00022833"/>
    </source>
</evidence>
<sequence length="128" mass="13911">MTVALRGHVTSMFQCSCLHCQKTSGGGHSSVILVPTEALLSTGTTKSYSRPADSGATFTRHFCPECSTTVYAKSSRAPSLCIVPVGLLAGQNNWFDPSQLIFAVTQPAWDLVHEVLPRHDAYRVDETR</sequence>
<keyword evidence="2" id="KW-0479">Metal-binding</keyword>
<dbReference type="PANTHER" id="PTHR33337">
    <property type="entry name" value="GFA DOMAIN-CONTAINING PROTEIN"/>
    <property type="match status" value="1"/>
</dbReference>
<dbReference type="PANTHER" id="PTHR33337:SF40">
    <property type="entry name" value="CENP-V_GFA DOMAIN-CONTAINING PROTEIN-RELATED"/>
    <property type="match status" value="1"/>
</dbReference>
<evidence type="ECO:0000313" key="7">
    <source>
        <dbReference type="Proteomes" id="UP000654108"/>
    </source>
</evidence>
<dbReference type="InterPro" id="IPR011057">
    <property type="entry name" value="Mss4-like_sf"/>
</dbReference>
<dbReference type="Gene3D" id="3.90.1590.10">
    <property type="entry name" value="glutathione-dependent formaldehyde- activating enzyme (gfa)"/>
    <property type="match status" value="1"/>
</dbReference>
<protein>
    <submittedName>
        <fullName evidence="6">GFA family protein</fullName>
    </submittedName>
</protein>
<evidence type="ECO:0000256" key="1">
    <source>
        <dbReference type="ARBA" id="ARBA00005495"/>
    </source>
</evidence>
<evidence type="ECO:0000259" key="5">
    <source>
        <dbReference type="PROSITE" id="PS51891"/>
    </source>
</evidence>
<feature type="domain" description="CENP-V/GFA" evidence="5">
    <location>
        <begin position="1"/>
        <end position="110"/>
    </location>
</feature>
<evidence type="ECO:0000256" key="4">
    <source>
        <dbReference type="ARBA" id="ARBA00023239"/>
    </source>
</evidence>
<accession>A0A927FQS9</accession>
<dbReference type="GO" id="GO:0016846">
    <property type="term" value="F:carbon-sulfur lyase activity"/>
    <property type="evidence" value="ECO:0007669"/>
    <property type="project" value="InterPro"/>
</dbReference>
<dbReference type="InterPro" id="IPR006913">
    <property type="entry name" value="CENP-V/GFA"/>
</dbReference>
<dbReference type="AlphaFoldDB" id="A0A927FQS9"/>
<evidence type="ECO:0000256" key="2">
    <source>
        <dbReference type="ARBA" id="ARBA00022723"/>
    </source>
</evidence>
<organism evidence="6 7">
    <name type="scientific">Devosia oryzisoli</name>
    <dbReference type="NCBI Taxonomy" id="2774138"/>
    <lineage>
        <taxon>Bacteria</taxon>
        <taxon>Pseudomonadati</taxon>
        <taxon>Pseudomonadota</taxon>
        <taxon>Alphaproteobacteria</taxon>
        <taxon>Hyphomicrobiales</taxon>
        <taxon>Devosiaceae</taxon>
        <taxon>Devosia</taxon>
    </lineage>
</organism>
<proteinExistence type="inferred from homology"/>